<evidence type="ECO:0000256" key="7">
    <source>
        <dbReference type="ARBA" id="ARBA00023128"/>
    </source>
</evidence>
<keyword evidence="5 9" id="KW-0450">Lipoyl</keyword>
<dbReference type="FunFam" id="4.10.320.10:FF:000009">
    <property type="entry name" value="Dihydrolipoamide acetyltransferase component of pyruvate dehydrogenase complex"/>
    <property type="match status" value="1"/>
</dbReference>
<dbReference type="Gene3D" id="2.40.50.100">
    <property type="match status" value="1"/>
</dbReference>
<dbReference type="STRING" id="5539.A0A3E2HRP2"/>
<dbReference type="GO" id="GO:0045333">
    <property type="term" value="P:cellular respiration"/>
    <property type="evidence" value="ECO:0007669"/>
    <property type="project" value="UniProtKB-ARBA"/>
</dbReference>
<dbReference type="Gene3D" id="3.30.559.10">
    <property type="entry name" value="Chloramphenicol acetyltransferase-like domain"/>
    <property type="match status" value="1"/>
</dbReference>
<evidence type="ECO:0000256" key="9">
    <source>
        <dbReference type="RuleBase" id="RU003423"/>
    </source>
</evidence>
<dbReference type="Gene3D" id="4.10.320.10">
    <property type="entry name" value="E3-binding domain"/>
    <property type="match status" value="1"/>
</dbReference>
<evidence type="ECO:0000256" key="10">
    <source>
        <dbReference type="SAM" id="MobiDB-lite"/>
    </source>
</evidence>
<organism evidence="13 14">
    <name type="scientific">Scytalidium lignicola</name>
    <name type="common">Hyphomycete</name>
    <dbReference type="NCBI Taxonomy" id="5539"/>
    <lineage>
        <taxon>Eukaryota</taxon>
        <taxon>Fungi</taxon>
        <taxon>Dikarya</taxon>
        <taxon>Ascomycota</taxon>
        <taxon>Pezizomycotina</taxon>
        <taxon>Leotiomycetes</taxon>
        <taxon>Leotiomycetes incertae sedis</taxon>
        <taxon>Scytalidium</taxon>
    </lineage>
</organism>
<dbReference type="EMBL" id="NCSJ02000003">
    <property type="protein sequence ID" value="RFU36016.1"/>
    <property type="molecule type" value="Genomic_DNA"/>
</dbReference>
<dbReference type="InterPro" id="IPR001078">
    <property type="entry name" value="2-oxoacid_DH_actylTfrase"/>
</dbReference>
<dbReference type="SUPFAM" id="SSF52777">
    <property type="entry name" value="CoA-dependent acyltransferases"/>
    <property type="match status" value="1"/>
</dbReference>
<feature type="compositionally biased region" description="Low complexity" evidence="10">
    <location>
        <begin position="135"/>
        <end position="148"/>
    </location>
</feature>
<evidence type="ECO:0000313" key="13">
    <source>
        <dbReference type="EMBL" id="RFU36016.1"/>
    </source>
</evidence>
<keyword evidence="4 9" id="KW-0808">Transferase</keyword>
<dbReference type="PANTHER" id="PTHR43178:SF5">
    <property type="entry name" value="LIPOAMIDE ACYLTRANSFERASE COMPONENT OF BRANCHED-CHAIN ALPHA-KETO ACID DEHYDROGENASE COMPLEX, MITOCHONDRIAL"/>
    <property type="match status" value="1"/>
</dbReference>
<dbReference type="Pfam" id="PF00364">
    <property type="entry name" value="Biotin_lipoyl"/>
    <property type="match status" value="1"/>
</dbReference>
<comment type="caution">
    <text evidence="13">The sequence shown here is derived from an EMBL/GenBank/DDBJ whole genome shotgun (WGS) entry which is preliminary data.</text>
</comment>
<feature type="domain" description="Peripheral subunit-binding (PSBD)" evidence="12">
    <location>
        <begin position="174"/>
        <end position="211"/>
    </location>
</feature>
<evidence type="ECO:0000256" key="2">
    <source>
        <dbReference type="ARBA" id="ARBA00004305"/>
    </source>
</evidence>
<evidence type="ECO:0000256" key="1">
    <source>
        <dbReference type="ARBA" id="ARBA00001938"/>
    </source>
</evidence>
<keyword evidence="7" id="KW-0496">Mitochondrion</keyword>
<dbReference type="SUPFAM" id="SSF51230">
    <property type="entry name" value="Single hybrid motif"/>
    <property type="match status" value="1"/>
</dbReference>
<evidence type="ECO:0000256" key="4">
    <source>
        <dbReference type="ARBA" id="ARBA00022679"/>
    </source>
</evidence>
<evidence type="ECO:0000313" key="14">
    <source>
        <dbReference type="Proteomes" id="UP000258309"/>
    </source>
</evidence>
<dbReference type="CDD" id="cd06849">
    <property type="entry name" value="lipoyl_domain"/>
    <property type="match status" value="1"/>
</dbReference>
<dbReference type="PANTHER" id="PTHR43178">
    <property type="entry name" value="DIHYDROLIPOAMIDE ACETYLTRANSFERASE COMPONENT OF PYRUVATE DEHYDROGENASE COMPLEX"/>
    <property type="match status" value="1"/>
</dbReference>
<dbReference type="EC" id="2.3.1.-" evidence="9"/>
<evidence type="ECO:0000256" key="5">
    <source>
        <dbReference type="ARBA" id="ARBA00022823"/>
    </source>
</evidence>
<comment type="subcellular location">
    <subcellularLocation>
        <location evidence="2">Mitochondrion matrix</location>
    </subcellularLocation>
</comment>
<dbReference type="AlphaFoldDB" id="A0A3E2HRP2"/>
<dbReference type="InterPro" id="IPR036625">
    <property type="entry name" value="E3-bd_dom_sf"/>
</dbReference>
<reference evidence="13 14" key="1">
    <citation type="submission" date="2018-05" db="EMBL/GenBank/DDBJ databases">
        <title>Draft genome sequence of Scytalidium lignicola DSM 105466, a ubiquitous saprotrophic fungus.</title>
        <authorList>
            <person name="Buettner E."/>
            <person name="Gebauer A.M."/>
            <person name="Hofrichter M."/>
            <person name="Liers C."/>
            <person name="Kellner H."/>
        </authorList>
    </citation>
    <scope>NUCLEOTIDE SEQUENCE [LARGE SCALE GENOMIC DNA]</scope>
    <source>
        <strain evidence="13 14">DSM 105466</strain>
    </source>
</reference>
<feature type="domain" description="Lipoyl-binding" evidence="11">
    <location>
        <begin position="40"/>
        <end position="115"/>
    </location>
</feature>
<keyword evidence="6" id="KW-0809">Transit peptide</keyword>
<sequence>MRFQIYSRISARQWHAYKNLRFPRQHPYRPFHASASHQVIKPFLLADIGEGIRECEIIQWFVEPEARVEEWDKLCEVQSDKASVEITSRFAGVIKRLHYDAGEMAQVGKPLVDIDIQGEIKKEDLEALTEKVEGSETPSSAPSPTSEAIEVRSPETEEPSKEVSIQIPGKHATLATPAVRHLIKEHNVKITDIQGTGKDGRVLKEDVYQFIKQRDNPPIATSTTSSLATSPPDTTGPQKETTTQLTPIQLQMFKTMTRSLTIPHFVYADEVDYTNLFSLRKRLNKTLAKETSSFPVTKLSYLPFVIKATSLALNSYPILNARVDTDPTSQKPVLVMRSQHNIGVAMDTPQGLLVPVIKNVATLSVLDIAVELQRLQGLAALGKLSSTDLTGGTITVTNIGSIGGTYVSPVIVDTTVAIMGLGKVRAVPAFDDEGQVVRREMCAVSWSADHRVIDGATMARAADVIKELVEEPDRLVLHLR</sequence>
<dbReference type="InterPro" id="IPR004167">
    <property type="entry name" value="PSBD"/>
</dbReference>
<dbReference type="Proteomes" id="UP000258309">
    <property type="component" value="Unassembled WGS sequence"/>
</dbReference>
<dbReference type="GO" id="GO:0016407">
    <property type="term" value="F:acetyltransferase activity"/>
    <property type="evidence" value="ECO:0007669"/>
    <property type="project" value="TreeGrafter"/>
</dbReference>
<comment type="cofactor">
    <cofactor evidence="1 9">
        <name>(R)-lipoate</name>
        <dbReference type="ChEBI" id="CHEBI:83088"/>
    </cofactor>
</comment>
<keyword evidence="14" id="KW-1185">Reference proteome</keyword>
<dbReference type="InterPro" id="IPR011053">
    <property type="entry name" value="Single_hybrid_motif"/>
</dbReference>
<proteinExistence type="inferred from homology"/>
<feature type="region of interest" description="Disordered" evidence="10">
    <location>
        <begin position="214"/>
        <end position="243"/>
    </location>
</feature>
<dbReference type="OMA" id="MPFCIKA"/>
<comment type="similarity">
    <text evidence="3 9">Belongs to the 2-oxoacid dehydrogenase family.</text>
</comment>
<dbReference type="OrthoDB" id="15567at2759"/>
<keyword evidence="8 9" id="KW-0012">Acyltransferase</keyword>
<evidence type="ECO:0000259" key="12">
    <source>
        <dbReference type="PROSITE" id="PS51826"/>
    </source>
</evidence>
<dbReference type="InterPro" id="IPR023213">
    <property type="entry name" value="CAT-like_dom_sf"/>
</dbReference>
<dbReference type="SUPFAM" id="SSF47005">
    <property type="entry name" value="Peripheral subunit-binding domain of 2-oxo acid dehydrogenase complex"/>
    <property type="match status" value="1"/>
</dbReference>
<evidence type="ECO:0000259" key="11">
    <source>
        <dbReference type="PROSITE" id="PS50968"/>
    </source>
</evidence>
<dbReference type="InterPro" id="IPR000089">
    <property type="entry name" value="Biotin_lipoyl"/>
</dbReference>
<feature type="region of interest" description="Disordered" evidence="10">
    <location>
        <begin position="129"/>
        <end position="165"/>
    </location>
</feature>
<dbReference type="InterPro" id="IPR050743">
    <property type="entry name" value="2-oxoacid_DH_E2_comp"/>
</dbReference>
<dbReference type="GO" id="GO:0031405">
    <property type="term" value="F:lipoic acid binding"/>
    <property type="evidence" value="ECO:0007669"/>
    <property type="project" value="TreeGrafter"/>
</dbReference>
<dbReference type="PROSITE" id="PS50968">
    <property type="entry name" value="BIOTINYL_LIPOYL"/>
    <property type="match status" value="1"/>
</dbReference>
<dbReference type="Pfam" id="PF02817">
    <property type="entry name" value="E3_binding"/>
    <property type="match status" value="1"/>
</dbReference>
<feature type="compositionally biased region" description="Basic and acidic residues" evidence="10">
    <location>
        <begin position="149"/>
        <end position="161"/>
    </location>
</feature>
<accession>A0A3E2HRP2</accession>
<feature type="non-terminal residue" evidence="13">
    <location>
        <position position="480"/>
    </location>
</feature>
<feature type="compositionally biased region" description="Low complexity" evidence="10">
    <location>
        <begin position="217"/>
        <end position="235"/>
    </location>
</feature>
<dbReference type="FunFam" id="2.40.50.100:FF:000013">
    <property type="entry name" value="Dihydrolipoamide acetyltransferase component of pyruvate dehydrogenase complex"/>
    <property type="match status" value="1"/>
</dbReference>
<protein>
    <recommendedName>
        <fullName evidence="9">Dihydrolipoamide acetyltransferase component of pyruvate dehydrogenase complex</fullName>
        <ecNumber evidence="9">2.3.1.-</ecNumber>
    </recommendedName>
</protein>
<evidence type="ECO:0000256" key="8">
    <source>
        <dbReference type="ARBA" id="ARBA00023315"/>
    </source>
</evidence>
<dbReference type="PROSITE" id="PS51826">
    <property type="entry name" value="PSBD"/>
    <property type="match status" value="1"/>
</dbReference>
<gene>
    <name evidence="13" type="ORF">B7463_g339</name>
</gene>
<name>A0A3E2HRP2_SCYLI</name>
<feature type="non-terminal residue" evidence="13">
    <location>
        <position position="1"/>
    </location>
</feature>
<dbReference type="GO" id="GO:0005759">
    <property type="term" value="C:mitochondrial matrix"/>
    <property type="evidence" value="ECO:0007669"/>
    <property type="project" value="UniProtKB-SubCell"/>
</dbReference>
<dbReference type="FunFam" id="3.30.559.10:FF:000007">
    <property type="entry name" value="Dihydrolipoamide acetyltransferase component of pyruvate dehydrogenase complex"/>
    <property type="match status" value="1"/>
</dbReference>
<evidence type="ECO:0000256" key="6">
    <source>
        <dbReference type="ARBA" id="ARBA00022946"/>
    </source>
</evidence>
<dbReference type="Pfam" id="PF00198">
    <property type="entry name" value="2-oxoacid_dh"/>
    <property type="match status" value="1"/>
</dbReference>
<evidence type="ECO:0000256" key="3">
    <source>
        <dbReference type="ARBA" id="ARBA00007317"/>
    </source>
</evidence>